<comment type="caution">
    <text evidence="6">The sequence shown here is derived from an EMBL/GenBank/DDBJ whole genome shotgun (WGS) entry which is preliminary data.</text>
</comment>
<dbReference type="AlphaFoldDB" id="A0A9P8UJH9"/>
<dbReference type="PANTHER" id="PTHR47424">
    <property type="entry name" value="REGULATORY PROTEIN GAL4"/>
    <property type="match status" value="1"/>
</dbReference>
<evidence type="ECO:0000256" key="3">
    <source>
        <dbReference type="ARBA" id="ARBA00023242"/>
    </source>
</evidence>
<dbReference type="GO" id="GO:0000435">
    <property type="term" value="P:positive regulation of transcription from RNA polymerase II promoter by galactose"/>
    <property type="evidence" value="ECO:0007669"/>
    <property type="project" value="TreeGrafter"/>
</dbReference>
<dbReference type="GO" id="GO:0005634">
    <property type="term" value="C:nucleus"/>
    <property type="evidence" value="ECO:0007669"/>
    <property type="project" value="TreeGrafter"/>
</dbReference>
<feature type="compositionally biased region" description="Polar residues" evidence="4">
    <location>
        <begin position="45"/>
        <end position="57"/>
    </location>
</feature>
<dbReference type="GeneID" id="70136412"/>
<dbReference type="RefSeq" id="XP_045957450.1">
    <property type="nucleotide sequence ID" value="XM_046107521.1"/>
</dbReference>
<dbReference type="GO" id="GO:0008270">
    <property type="term" value="F:zinc ion binding"/>
    <property type="evidence" value="ECO:0007669"/>
    <property type="project" value="InterPro"/>
</dbReference>
<gene>
    <name evidence="6" type="ORF">BKA67DRAFT_659812</name>
</gene>
<dbReference type="InterPro" id="IPR051127">
    <property type="entry name" value="Fungal_SecMet_Regulators"/>
</dbReference>
<dbReference type="PANTHER" id="PTHR47424:SF2">
    <property type="entry name" value="TRANSCRIPTION FACTOR DOMAIN-CONTAINING PROTEIN-RELATED"/>
    <property type="match status" value="1"/>
</dbReference>
<evidence type="ECO:0000256" key="2">
    <source>
        <dbReference type="ARBA" id="ARBA00023163"/>
    </source>
</evidence>
<accession>A0A9P8UJH9</accession>
<dbReference type="CDD" id="cd12148">
    <property type="entry name" value="fungal_TF_MHR"/>
    <property type="match status" value="1"/>
</dbReference>
<keyword evidence="2" id="KW-0804">Transcription</keyword>
<name>A0A9P8UJH9_9PEZI</name>
<feature type="region of interest" description="Disordered" evidence="4">
    <location>
        <begin position="21"/>
        <end position="57"/>
    </location>
</feature>
<sequence length="593" mass="66004">METLFAQRLPDVNLEEAIATLHSEGPGSPSTINQSPRTPDFNAIPSPSATAHVNASKMSEAVPQEADGFDWQEDFSELADGMAALSVEPKGTGYLGSTAGVFFLRSLLLWMGRSTSIATAHEAVVRSPKAEEHNLSSMALQSLVSRQVMASLIDSYFNVYHVSYPFVHEATFRAQFHEIIPRPSHRSWQMLLSTVLALGAWCMNHPNTDLHDDLYHHALSLGEDESMVESGNLTFVQALILLSNLSQKRNKPNTGSNFLGLAVRMALSLGLYRELPDWDISLLQREQRRRVWWGLYIFDSGASTTFGRPILLPGPESMDVRPVLNIHDESLTPGTTNLPAETTLPTLYSGLRAQSSFHVQTNHISNRLLSASGISKEEALSLDQALDSWSKSLPSYFQISQAPVFYEQWYMFARSKLWWRFWNLRIILFLQVLLGRSMGRSNITAAGKPPYVLDETCRNICVEAAHLSIVSIHQYLSQVVPTRIESWYAVFFIFHASLVMVLAILADDGSSPELPSWQADLETVKSVFRHLLSNNPLAARSADILDRILRPEPVVGFDAINFLDPASFDFSQWPAGDGDLLSSFGWLDPGQGP</sequence>
<dbReference type="InterPro" id="IPR007219">
    <property type="entry name" value="XnlR_reg_dom"/>
</dbReference>
<keyword evidence="7" id="KW-1185">Reference proteome</keyword>
<dbReference type="Proteomes" id="UP000758603">
    <property type="component" value="Unassembled WGS sequence"/>
</dbReference>
<evidence type="ECO:0000259" key="5">
    <source>
        <dbReference type="SMART" id="SM00906"/>
    </source>
</evidence>
<evidence type="ECO:0000256" key="4">
    <source>
        <dbReference type="SAM" id="MobiDB-lite"/>
    </source>
</evidence>
<reference evidence="6" key="1">
    <citation type="journal article" date="2021" name="Nat. Commun.">
        <title>Genetic determinants of endophytism in the Arabidopsis root mycobiome.</title>
        <authorList>
            <person name="Mesny F."/>
            <person name="Miyauchi S."/>
            <person name="Thiergart T."/>
            <person name="Pickel B."/>
            <person name="Atanasova L."/>
            <person name="Karlsson M."/>
            <person name="Huettel B."/>
            <person name="Barry K.W."/>
            <person name="Haridas S."/>
            <person name="Chen C."/>
            <person name="Bauer D."/>
            <person name="Andreopoulos W."/>
            <person name="Pangilinan J."/>
            <person name="LaButti K."/>
            <person name="Riley R."/>
            <person name="Lipzen A."/>
            <person name="Clum A."/>
            <person name="Drula E."/>
            <person name="Henrissat B."/>
            <person name="Kohler A."/>
            <person name="Grigoriev I.V."/>
            <person name="Martin F.M."/>
            <person name="Hacquard S."/>
        </authorList>
    </citation>
    <scope>NUCLEOTIDE SEQUENCE</scope>
    <source>
        <strain evidence="6">MPI-SDFR-AT-0073</strain>
    </source>
</reference>
<protein>
    <submittedName>
        <fullName evidence="6">C6 transcription factor</fullName>
    </submittedName>
</protein>
<dbReference type="GO" id="GO:0000981">
    <property type="term" value="F:DNA-binding transcription factor activity, RNA polymerase II-specific"/>
    <property type="evidence" value="ECO:0007669"/>
    <property type="project" value="TreeGrafter"/>
</dbReference>
<keyword evidence="3" id="KW-0539">Nucleus</keyword>
<evidence type="ECO:0000256" key="1">
    <source>
        <dbReference type="ARBA" id="ARBA00023015"/>
    </source>
</evidence>
<keyword evidence="1" id="KW-0805">Transcription regulation</keyword>
<evidence type="ECO:0000313" key="7">
    <source>
        <dbReference type="Proteomes" id="UP000758603"/>
    </source>
</evidence>
<dbReference type="Pfam" id="PF04082">
    <property type="entry name" value="Fungal_trans"/>
    <property type="match status" value="1"/>
</dbReference>
<dbReference type="SMART" id="SM00906">
    <property type="entry name" value="Fungal_trans"/>
    <property type="match status" value="1"/>
</dbReference>
<dbReference type="GO" id="GO:0000978">
    <property type="term" value="F:RNA polymerase II cis-regulatory region sequence-specific DNA binding"/>
    <property type="evidence" value="ECO:0007669"/>
    <property type="project" value="TreeGrafter"/>
</dbReference>
<feature type="domain" description="Xylanolytic transcriptional activator regulatory" evidence="5">
    <location>
        <begin position="255"/>
        <end position="329"/>
    </location>
</feature>
<dbReference type="GO" id="GO:0006351">
    <property type="term" value="P:DNA-templated transcription"/>
    <property type="evidence" value="ECO:0007669"/>
    <property type="project" value="InterPro"/>
</dbReference>
<dbReference type="OrthoDB" id="4758297at2759"/>
<dbReference type="EMBL" id="JAGPXC010000005">
    <property type="protein sequence ID" value="KAH6653173.1"/>
    <property type="molecule type" value="Genomic_DNA"/>
</dbReference>
<organism evidence="6 7">
    <name type="scientific">Truncatella angustata</name>
    <dbReference type="NCBI Taxonomy" id="152316"/>
    <lineage>
        <taxon>Eukaryota</taxon>
        <taxon>Fungi</taxon>
        <taxon>Dikarya</taxon>
        <taxon>Ascomycota</taxon>
        <taxon>Pezizomycotina</taxon>
        <taxon>Sordariomycetes</taxon>
        <taxon>Xylariomycetidae</taxon>
        <taxon>Amphisphaeriales</taxon>
        <taxon>Sporocadaceae</taxon>
        <taxon>Truncatella</taxon>
    </lineage>
</organism>
<feature type="compositionally biased region" description="Polar residues" evidence="4">
    <location>
        <begin position="28"/>
        <end position="37"/>
    </location>
</feature>
<evidence type="ECO:0000313" key="6">
    <source>
        <dbReference type="EMBL" id="KAH6653173.1"/>
    </source>
</evidence>
<proteinExistence type="predicted"/>